<evidence type="ECO:0000313" key="1">
    <source>
        <dbReference type="EMBL" id="KAK4744839.1"/>
    </source>
</evidence>
<comment type="caution">
    <text evidence="1">The sequence shown here is derived from an EMBL/GenBank/DDBJ whole genome shotgun (WGS) entry which is preliminary data.</text>
</comment>
<evidence type="ECO:0000313" key="2">
    <source>
        <dbReference type="Proteomes" id="UP001345219"/>
    </source>
</evidence>
<dbReference type="EMBL" id="JAXIOK010000022">
    <property type="protein sequence ID" value="KAK4744839.1"/>
    <property type="molecule type" value="Genomic_DNA"/>
</dbReference>
<protein>
    <submittedName>
        <fullName evidence="1">Uncharacterized protein</fullName>
    </submittedName>
</protein>
<sequence length="85" mass="9646">MNCRRVQAQLLSDFRYFAASTLALLCLWRCAASCVHMFVLTIQDDGRANHYLIIEGVLDTELTFRFMDLTSGFLIGHDSVDSLMP</sequence>
<gene>
    <name evidence="1" type="ORF">SAY87_011151</name>
</gene>
<proteinExistence type="predicted"/>
<name>A0AAN7GVU0_9MYRT</name>
<accession>A0AAN7GVU0</accession>
<reference evidence="1 2" key="1">
    <citation type="journal article" date="2023" name="Hortic Res">
        <title>Pangenome of water caltrop reveals structural variations and asymmetric subgenome divergence after allopolyploidization.</title>
        <authorList>
            <person name="Zhang X."/>
            <person name="Chen Y."/>
            <person name="Wang L."/>
            <person name="Yuan Y."/>
            <person name="Fang M."/>
            <person name="Shi L."/>
            <person name="Lu R."/>
            <person name="Comes H.P."/>
            <person name="Ma Y."/>
            <person name="Chen Y."/>
            <person name="Huang G."/>
            <person name="Zhou Y."/>
            <person name="Zheng Z."/>
            <person name="Qiu Y."/>
        </authorList>
    </citation>
    <scope>NUCLEOTIDE SEQUENCE [LARGE SCALE GENOMIC DNA]</scope>
    <source>
        <tissue evidence="1">Roots</tissue>
    </source>
</reference>
<keyword evidence="2" id="KW-1185">Reference proteome</keyword>
<organism evidence="1 2">
    <name type="scientific">Trapa incisa</name>
    <dbReference type="NCBI Taxonomy" id="236973"/>
    <lineage>
        <taxon>Eukaryota</taxon>
        <taxon>Viridiplantae</taxon>
        <taxon>Streptophyta</taxon>
        <taxon>Embryophyta</taxon>
        <taxon>Tracheophyta</taxon>
        <taxon>Spermatophyta</taxon>
        <taxon>Magnoliopsida</taxon>
        <taxon>eudicotyledons</taxon>
        <taxon>Gunneridae</taxon>
        <taxon>Pentapetalae</taxon>
        <taxon>rosids</taxon>
        <taxon>malvids</taxon>
        <taxon>Myrtales</taxon>
        <taxon>Lythraceae</taxon>
        <taxon>Trapa</taxon>
    </lineage>
</organism>
<dbReference type="AlphaFoldDB" id="A0AAN7GVU0"/>
<dbReference type="Proteomes" id="UP001345219">
    <property type="component" value="Chromosome 9"/>
</dbReference>